<dbReference type="Proteomes" id="UP000799438">
    <property type="component" value="Unassembled WGS sequence"/>
</dbReference>
<evidence type="ECO:0000313" key="3">
    <source>
        <dbReference type="Proteomes" id="UP000799438"/>
    </source>
</evidence>
<accession>A0A6A6B2V5</accession>
<keyword evidence="1" id="KW-0812">Transmembrane</keyword>
<evidence type="ECO:0000256" key="1">
    <source>
        <dbReference type="SAM" id="Phobius"/>
    </source>
</evidence>
<sequence>MLESFTSRYYYFHVSLFRLVMLLNVTIIQRWCWLLPYHAVALPTTGAVIMRA</sequence>
<dbReference type="GeneID" id="54298581"/>
<organism evidence="2 3">
    <name type="scientific">Aplosporella prunicola CBS 121167</name>
    <dbReference type="NCBI Taxonomy" id="1176127"/>
    <lineage>
        <taxon>Eukaryota</taxon>
        <taxon>Fungi</taxon>
        <taxon>Dikarya</taxon>
        <taxon>Ascomycota</taxon>
        <taxon>Pezizomycotina</taxon>
        <taxon>Dothideomycetes</taxon>
        <taxon>Dothideomycetes incertae sedis</taxon>
        <taxon>Botryosphaeriales</taxon>
        <taxon>Aplosporellaceae</taxon>
        <taxon>Aplosporella</taxon>
    </lineage>
</organism>
<name>A0A6A6B2V5_9PEZI</name>
<keyword evidence="3" id="KW-1185">Reference proteome</keyword>
<proteinExistence type="predicted"/>
<dbReference type="AlphaFoldDB" id="A0A6A6B2V5"/>
<feature type="transmembrane region" description="Helical" evidence="1">
    <location>
        <begin position="9"/>
        <end position="28"/>
    </location>
</feature>
<protein>
    <submittedName>
        <fullName evidence="2">Uncharacterized protein</fullName>
    </submittedName>
</protein>
<dbReference type="EMBL" id="ML995497">
    <property type="protein sequence ID" value="KAF2138380.1"/>
    <property type="molecule type" value="Genomic_DNA"/>
</dbReference>
<evidence type="ECO:0000313" key="2">
    <source>
        <dbReference type="EMBL" id="KAF2138380.1"/>
    </source>
</evidence>
<reference evidence="2" key="1">
    <citation type="journal article" date="2020" name="Stud. Mycol.">
        <title>101 Dothideomycetes genomes: a test case for predicting lifestyles and emergence of pathogens.</title>
        <authorList>
            <person name="Haridas S."/>
            <person name="Albert R."/>
            <person name="Binder M."/>
            <person name="Bloem J."/>
            <person name="Labutti K."/>
            <person name="Salamov A."/>
            <person name="Andreopoulos B."/>
            <person name="Baker S."/>
            <person name="Barry K."/>
            <person name="Bills G."/>
            <person name="Bluhm B."/>
            <person name="Cannon C."/>
            <person name="Castanera R."/>
            <person name="Culley D."/>
            <person name="Daum C."/>
            <person name="Ezra D."/>
            <person name="Gonzalez J."/>
            <person name="Henrissat B."/>
            <person name="Kuo A."/>
            <person name="Liang C."/>
            <person name="Lipzen A."/>
            <person name="Lutzoni F."/>
            <person name="Magnuson J."/>
            <person name="Mondo S."/>
            <person name="Nolan M."/>
            <person name="Ohm R."/>
            <person name="Pangilinan J."/>
            <person name="Park H.-J."/>
            <person name="Ramirez L."/>
            <person name="Alfaro M."/>
            <person name="Sun H."/>
            <person name="Tritt A."/>
            <person name="Yoshinaga Y."/>
            <person name="Zwiers L.-H."/>
            <person name="Turgeon B."/>
            <person name="Goodwin S."/>
            <person name="Spatafora J."/>
            <person name="Crous P."/>
            <person name="Grigoriev I."/>
        </authorList>
    </citation>
    <scope>NUCLEOTIDE SEQUENCE</scope>
    <source>
        <strain evidence="2">CBS 121167</strain>
    </source>
</reference>
<keyword evidence="1" id="KW-0472">Membrane</keyword>
<dbReference type="RefSeq" id="XP_033394093.1">
    <property type="nucleotide sequence ID" value="XM_033541085.1"/>
</dbReference>
<keyword evidence="1" id="KW-1133">Transmembrane helix</keyword>
<gene>
    <name evidence="2" type="ORF">K452DRAFT_290968</name>
</gene>